<dbReference type="KEGG" id="gbn:GEOBRER4_05520"/>
<evidence type="ECO:0000313" key="3">
    <source>
        <dbReference type="Proteomes" id="UP000515472"/>
    </source>
</evidence>
<dbReference type="Pfam" id="PF00550">
    <property type="entry name" value="PP-binding"/>
    <property type="match status" value="1"/>
</dbReference>
<accession>A0A6S6LV74</accession>
<evidence type="ECO:0000259" key="1">
    <source>
        <dbReference type="PROSITE" id="PS50075"/>
    </source>
</evidence>
<protein>
    <submittedName>
        <fullName evidence="2">Acyl carrier protein</fullName>
    </submittedName>
</protein>
<dbReference type="Proteomes" id="UP000515472">
    <property type="component" value="Chromosome"/>
</dbReference>
<keyword evidence="3" id="KW-1185">Reference proteome</keyword>
<dbReference type="PROSITE" id="PS50075">
    <property type="entry name" value="CARRIER"/>
    <property type="match status" value="1"/>
</dbReference>
<dbReference type="AlphaFoldDB" id="A0A6S6LV74"/>
<proteinExistence type="predicted"/>
<dbReference type="Gene3D" id="1.10.1200.10">
    <property type="entry name" value="ACP-like"/>
    <property type="match status" value="1"/>
</dbReference>
<evidence type="ECO:0000313" key="2">
    <source>
        <dbReference type="EMBL" id="BCG45802.1"/>
    </source>
</evidence>
<sequence length="85" mass="9526">MVDFTETVRSFIQNEMMTHGSKVTLSPSDSLIEKGIVDSLGVQRLIAYLEQEFDLQIADTEIVPENFETIGSVVNFINCKLTAKE</sequence>
<dbReference type="EMBL" id="AP023213">
    <property type="protein sequence ID" value="BCG45802.1"/>
    <property type="molecule type" value="Genomic_DNA"/>
</dbReference>
<dbReference type="SUPFAM" id="SSF47336">
    <property type="entry name" value="ACP-like"/>
    <property type="match status" value="1"/>
</dbReference>
<dbReference type="InterPro" id="IPR009081">
    <property type="entry name" value="PP-bd_ACP"/>
</dbReference>
<reference evidence="2 3" key="1">
    <citation type="submission" date="2020-06" db="EMBL/GenBank/DDBJ databases">
        <title>Interaction of electrochemicaly active bacteria, Geobacter bremensis R4 on different carbon anode.</title>
        <authorList>
            <person name="Meng L."/>
            <person name="Yoshida N."/>
        </authorList>
    </citation>
    <scope>NUCLEOTIDE SEQUENCE [LARGE SCALE GENOMIC DNA]</scope>
    <source>
        <strain evidence="2 3">R4</strain>
    </source>
</reference>
<name>A0A6S6LV74_9BACT</name>
<dbReference type="RefSeq" id="WP_085813972.1">
    <property type="nucleotide sequence ID" value="NZ_AP023213.1"/>
</dbReference>
<organism evidence="2 3">
    <name type="scientific">Citrifermentans bremense</name>
    <dbReference type="NCBI Taxonomy" id="60035"/>
    <lineage>
        <taxon>Bacteria</taxon>
        <taxon>Pseudomonadati</taxon>
        <taxon>Thermodesulfobacteriota</taxon>
        <taxon>Desulfuromonadia</taxon>
        <taxon>Geobacterales</taxon>
        <taxon>Geobacteraceae</taxon>
        <taxon>Citrifermentans</taxon>
    </lineage>
</organism>
<feature type="domain" description="Carrier" evidence="1">
    <location>
        <begin position="2"/>
        <end position="81"/>
    </location>
</feature>
<gene>
    <name evidence="2" type="ORF">GEOBRER4_n0573</name>
</gene>
<dbReference type="InterPro" id="IPR036736">
    <property type="entry name" value="ACP-like_sf"/>
</dbReference>